<keyword evidence="3" id="KW-1003">Cell membrane</keyword>
<dbReference type="OrthoDB" id="9807187at2"/>
<evidence type="ECO:0000256" key="1">
    <source>
        <dbReference type="ARBA" id="ARBA00004651"/>
    </source>
</evidence>
<comment type="subcellular location">
    <subcellularLocation>
        <location evidence="1">Cell membrane</location>
        <topology evidence="1">Multi-pass membrane protein</topology>
    </subcellularLocation>
</comment>
<evidence type="ECO:0000313" key="8">
    <source>
        <dbReference type="EMBL" id="SDB50918.1"/>
    </source>
</evidence>
<evidence type="ECO:0000256" key="4">
    <source>
        <dbReference type="ARBA" id="ARBA00022692"/>
    </source>
</evidence>
<gene>
    <name evidence="8" type="ORF">SAMN02927930_01995</name>
</gene>
<evidence type="ECO:0000256" key="7">
    <source>
        <dbReference type="SAM" id="Phobius"/>
    </source>
</evidence>
<keyword evidence="6 7" id="KW-0472">Membrane</keyword>
<keyword evidence="9" id="KW-1185">Reference proteome</keyword>
<dbReference type="PANTHER" id="PTHR34584:SF1">
    <property type="entry name" value="NA(+)_H(+) ANTIPORTER SUBUNIT E1"/>
    <property type="match status" value="1"/>
</dbReference>
<sequence length="162" mass="18285">MTKLLPSPLLSLFLLLFWLLLQNSVSAGHIVLGTILAIIIPLLTVRGLDFRAKLHRPFRIVEYLILLMIDIVQSNLDIAIIILLPSRNIQPALIEYPLDIQGEIPITVLAGTITLTPGTVSAELNHDGTKLLIHALNVKDHDQMIRDIKQRYELRLKEIFKC</sequence>
<dbReference type="EMBL" id="FMXN01000015">
    <property type="protein sequence ID" value="SDB50918.1"/>
    <property type="molecule type" value="Genomic_DNA"/>
</dbReference>
<dbReference type="NCBIfam" id="NF006518">
    <property type="entry name" value="PRK08965.1-2"/>
    <property type="match status" value="1"/>
</dbReference>
<name>A0A1G6E0L8_9GAMM</name>
<protein>
    <submittedName>
        <fullName evidence="8">Multisubunit potassium/proton antiporter, PhaE subunit (TC 2.A.63.1.1)</fullName>
    </submittedName>
</protein>
<evidence type="ECO:0000256" key="5">
    <source>
        <dbReference type="ARBA" id="ARBA00022989"/>
    </source>
</evidence>
<accession>A0A1G6E0L8</accession>
<reference evidence="9" key="1">
    <citation type="submission" date="2016-10" db="EMBL/GenBank/DDBJ databases">
        <authorList>
            <person name="Varghese N."/>
            <person name="Submissions S."/>
        </authorList>
    </citation>
    <scope>NUCLEOTIDE SEQUENCE [LARGE SCALE GENOMIC DNA]</scope>
    <source>
        <strain evidence="9">CGMCC 1.10824</strain>
    </source>
</reference>
<dbReference type="RefSeq" id="WP_092593903.1">
    <property type="nucleotide sequence ID" value="NZ_FMXN01000015.1"/>
</dbReference>
<evidence type="ECO:0000256" key="6">
    <source>
        <dbReference type="ARBA" id="ARBA00023136"/>
    </source>
</evidence>
<dbReference type="GO" id="GO:0005886">
    <property type="term" value="C:plasma membrane"/>
    <property type="evidence" value="ECO:0007669"/>
    <property type="project" value="UniProtKB-SubCell"/>
</dbReference>
<dbReference type="PANTHER" id="PTHR34584">
    <property type="entry name" value="NA(+)/H(+) ANTIPORTER SUBUNIT E1"/>
    <property type="match status" value="1"/>
</dbReference>
<keyword evidence="4 7" id="KW-0812">Transmembrane</keyword>
<evidence type="ECO:0000313" key="9">
    <source>
        <dbReference type="Proteomes" id="UP000199626"/>
    </source>
</evidence>
<dbReference type="InterPro" id="IPR002758">
    <property type="entry name" value="Cation_antiport_E"/>
</dbReference>
<comment type="similarity">
    <text evidence="2">Belongs to the CPA3 antiporters (TC 2.A.63) subunit E family.</text>
</comment>
<dbReference type="Pfam" id="PF01899">
    <property type="entry name" value="MNHE"/>
    <property type="match status" value="1"/>
</dbReference>
<evidence type="ECO:0000256" key="3">
    <source>
        <dbReference type="ARBA" id="ARBA00022475"/>
    </source>
</evidence>
<organism evidence="8 9">
    <name type="scientific">Pseudidiomarina indica</name>
    <dbReference type="NCBI Taxonomy" id="1159017"/>
    <lineage>
        <taxon>Bacteria</taxon>
        <taxon>Pseudomonadati</taxon>
        <taxon>Pseudomonadota</taxon>
        <taxon>Gammaproteobacteria</taxon>
        <taxon>Alteromonadales</taxon>
        <taxon>Idiomarinaceae</taxon>
        <taxon>Pseudidiomarina</taxon>
    </lineage>
</organism>
<dbReference type="GO" id="GO:0008324">
    <property type="term" value="F:monoatomic cation transmembrane transporter activity"/>
    <property type="evidence" value="ECO:0007669"/>
    <property type="project" value="InterPro"/>
</dbReference>
<dbReference type="Proteomes" id="UP000199626">
    <property type="component" value="Unassembled WGS sequence"/>
</dbReference>
<feature type="transmembrane region" description="Helical" evidence="7">
    <location>
        <begin position="32"/>
        <end position="48"/>
    </location>
</feature>
<proteinExistence type="inferred from homology"/>
<evidence type="ECO:0000256" key="2">
    <source>
        <dbReference type="ARBA" id="ARBA00006228"/>
    </source>
</evidence>
<dbReference type="AlphaFoldDB" id="A0A1G6E0L8"/>
<dbReference type="PIRSF" id="PIRSF019239">
    <property type="entry name" value="MrpE"/>
    <property type="match status" value="1"/>
</dbReference>
<dbReference type="STRING" id="1159017.SAMN02927930_01995"/>
<feature type="transmembrane region" description="Helical" evidence="7">
    <location>
        <begin position="60"/>
        <end position="84"/>
    </location>
</feature>
<keyword evidence="5 7" id="KW-1133">Transmembrane helix</keyword>